<organism evidence="1 2">
    <name type="scientific">Methylibium petroleiphilum (strain ATCC BAA-1232 / LMG 22953 / PM1)</name>
    <dbReference type="NCBI Taxonomy" id="420662"/>
    <lineage>
        <taxon>Bacteria</taxon>
        <taxon>Pseudomonadati</taxon>
        <taxon>Pseudomonadota</taxon>
        <taxon>Betaproteobacteria</taxon>
        <taxon>Burkholderiales</taxon>
        <taxon>Sphaerotilaceae</taxon>
        <taxon>Methylibium</taxon>
    </lineage>
</organism>
<protein>
    <submittedName>
        <fullName evidence="1">Uncharacterized protein</fullName>
    </submittedName>
</protein>
<dbReference type="Proteomes" id="UP000000366">
    <property type="component" value="Chromosome"/>
</dbReference>
<name>A2SGV8_METPP</name>
<reference evidence="1 2" key="1">
    <citation type="journal article" date="2007" name="J. Bacteriol.">
        <title>Whole-genome analysis of the methyl tert-butyl ether-degrading beta-proteobacterium Methylibium petroleiphilum PM1.</title>
        <authorList>
            <person name="Kane S.R."/>
            <person name="Chakicherla A.Y."/>
            <person name="Chain P.S.G."/>
            <person name="Schmidt R."/>
            <person name="Shin M.W."/>
            <person name="Legler T.C."/>
            <person name="Scow K.M."/>
            <person name="Larimer F.W."/>
            <person name="Lucas S.M."/>
            <person name="Richardson P.M."/>
            <person name="Hristova K.R."/>
        </authorList>
    </citation>
    <scope>NUCLEOTIDE SEQUENCE [LARGE SCALE GENOMIC DNA]</scope>
    <source>
        <strain evidence="2">ATCC BAA-1232 / LMG 22953 / PM1</strain>
    </source>
</reference>
<sequence>MHDDDAPQAPESPGLDALAAQAVELEAGALPPGLRPPEPAQVIADSSAELLGALTMARLLVAPMFEWWPKFGDTWSDGTLQSISTAGAQVMERHGWSLGDLMSSWGPYIALAMATAPPTLVTLQAIKAEKARQAMPRAEPAEAEEGVRP</sequence>
<dbReference type="EMBL" id="CP000555">
    <property type="protein sequence ID" value="ABM94797.1"/>
    <property type="molecule type" value="Genomic_DNA"/>
</dbReference>
<dbReference type="AlphaFoldDB" id="A2SGV8"/>
<dbReference type="HOGENOM" id="CLU_1747510_0_0_4"/>
<evidence type="ECO:0000313" key="2">
    <source>
        <dbReference type="Proteomes" id="UP000000366"/>
    </source>
</evidence>
<dbReference type="KEGG" id="mpt:Mpe_A1839"/>
<dbReference type="STRING" id="420662.Mpe_A1839"/>
<accession>A2SGV8</accession>
<dbReference type="RefSeq" id="WP_011829434.1">
    <property type="nucleotide sequence ID" value="NC_008825.1"/>
</dbReference>
<proteinExistence type="predicted"/>
<evidence type="ECO:0000313" key="1">
    <source>
        <dbReference type="EMBL" id="ABM94797.1"/>
    </source>
</evidence>
<keyword evidence="2" id="KW-1185">Reference proteome</keyword>
<gene>
    <name evidence="1" type="ordered locus">Mpe_A1839</name>
</gene>